<comment type="catalytic activity">
    <reaction evidence="1">
        <text>a beta-lactam + H2O = a substituted beta-amino acid</text>
        <dbReference type="Rhea" id="RHEA:20401"/>
        <dbReference type="ChEBI" id="CHEBI:15377"/>
        <dbReference type="ChEBI" id="CHEBI:35627"/>
        <dbReference type="ChEBI" id="CHEBI:140347"/>
        <dbReference type="EC" id="3.5.2.6"/>
    </reaction>
</comment>
<protein>
    <recommendedName>
        <fullName evidence="6">beta-lactamase</fullName>
        <ecNumber evidence="6">3.5.2.6</ecNumber>
    </recommendedName>
</protein>
<comment type="subunit">
    <text evidence="5">Monomer.</text>
</comment>
<evidence type="ECO:0000313" key="15">
    <source>
        <dbReference type="Proteomes" id="UP000233256"/>
    </source>
</evidence>
<dbReference type="PANTHER" id="PTHR42951">
    <property type="entry name" value="METALLO-BETA-LACTAMASE DOMAIN-CONTAINING"/>
    <property type="match status" value="1"/>
</dbReference>
<dbReference type="GO" id="GO:0008270">
    <property type="term" value="F:zinc ion binding"/>
    <property type="evidence" value="ECO:0007669"/>
    <property type="project" value="InterPro"/>
</dbReference>
<dbReference type="GO" id="GO:0008800">
    <property type="term" value="F:beta-lactamase activity"/>
    <property type="evidence" value="ECO:0007669"/>
    <property type="project" value="UniProtKB-EC"/>
</dbReference>
<evidence type="ECO:0000256" key="3">
    <source>
        <dbReference type="ARBA" id="ARBA00004418"/>
    </source>
</evidence>
<evidence type="ECO:0000256" key="8">
    <source>
        <dbReference type="ARBA" id="ARBA00022729"/>
    </source>
</evidence>
<keyword evidence="8" id="KW-0732">Signal</keyword>
<dbReference type="GO" id="GO:0042597">
    <property type="term" value="C:periplasmic space"/>
    <property type="evidence" value="ECO:0007669"/>
    <property type="project" value="UniProtKB-SubCell"/>
</dbReference>
<evidence type="ECO:0000256" key="10">
    <source>
        <dbReference type="ARBA" id="ARBA00022801"/>
    </source>
</evidence>
<dbReference type="AlphaFoldDB" id="A0A2N1PKR2"/>
<keyword evidence="7" id="KW-0479">Metal-binding</keyword>
<dbReference type="SMART" id="SM00849">
    <property type="entry name" value="Lactamase_B"/>
    <property type="match status" value="1"/>
</dbReference>
<evidence type="ECO:0000256" key="2">
    <source>
        <dbReference type="ARBA" id="ARBA00001947"/>
    </source>
</evidence>
<evidence type="ECO:0000313" key="14">
    <source>
        <dbReference type="EMBL" id="PKK88916.1"/>
    </source>
</evidence>
<reference evidence="14 15" key="1">
    <citation type="journal article" date="2017" name="ISME J.">
        <title>Potential for microbial H2 and metal transformations associated with novel bacteria and archaea in deep terrestrial subsurface sediments.</title>
        <authorList>
            <person name="Hernsdorf A.W."/>
            <person name="Amano Y."/>
            <person name="Miyakawa K."/>
            <person name="Ise K."/>
            <person name="Suzuki Y."/>
            <person name="Anantharaman K."/>
            <person name="Probst A."/>
            <person name="Burstein D."/>
            <person name="Thomas B.C."/>
            <person name="Banfield J.F."/>
        </authorList>
    </citation>
    <scope>NUCLEOTIDE SEQUENCE [LARGE SCALE GENOMIC DNA]</scope>
    <source>
        <strain evidence="14">HGW-Wallbacteria-1</strain>
    </source>
</reference>
<proteinExistence type="inferred from homology"/>
<evidence type="ECO:0000256" key="5">
    <source>
        <dbReference type="ARBA" id="ARBA00011245"/>
    </source>
</evidence>
<dbReference type="InterPro" id="IPR058199">
    <property type="entry name" value="BlaB//VIM/IMP-1"/>
</dbReference>
<dbReference type="GO" id="GO:0017001">
    <property type="term" value="P:antibiotic catabolic process"/>
    <property type="evidence" value="ECO:0007669"/>
    <property type="project" value="InterPro"/>
</dbReference>
<dbReference type="InterPro" id="IPR001018">
    <property type="entry name" value="Beta-lactamase_class-B_CS"/>
</dbReference>
<evidence type="ECO:0000256" key="7">
    <source>
        <dbReference type="ARBA" id="ARBA00022723"/>
    </source>
</evidence>
<sequence>MEGRLVFLHISWNDKIKVDITNGGQMKFTGLWLSIILLIFTLPIFCTEARISEPVKASDDAIIKIETGIHGKPQYPSITKLNGVEYSQISDSFILYTTWHNFPGFGRVPSNGLIFMKNNRAIMIDTPVTEKDTHEIVSYLDREYHVKLSLVIVGHYHDDCLGGLRALHAMGITSIAGNLTRLKCREKGLPIPGISFARNLKFHFQGEIVNCRYFGGGHTADNIVVYFPESGILFGGCLIKSMDAKNMGNTAEAVMTEWSGTVAEISRELPDLRLVIPGHGASGGPELLEHTQNLVHEWKSSH</sequence>
<keyword evidence="11" id="KW-0862">Zinc</keyword>
<evidence type="ECO:0000256" key="9">
    <source>
        <dbReference type="ARBA" id="ARBA00022764"/>
    </source>
</evidence>
<dbReference type="GO" id="GO:0046677">
    <property type="term" value="P:response to antibiotic"/>
    <property type="evidence" value="ECO:0007669"/>
    <property type="project" value="UniProtKB-KW"/>
</dbReference>
<feature type="domain" description="Metallo-beta-lactamase" evidence="13">
    <location>
        <begin position="109"/>
        <end position="279"/>
    </location>
</feature>
<evidence type="ECO:0000256" key="11">
    <source>
        <dbReference type="ARBA" id="ARBA00022833"/>
    </source>
</evidence>
<dbReference type="NCBIfam" id="NF033088">
    <property type="entry name" value="bla_subclass_B1"/>
    <property type="match status" value="1"/>
</dbReference>
<gene>
    <name evidence="14" type="ORF">CVV64_16870</name>
</gene>
<comment type="similarity">
    <text evidence="4">Belongs to the metallo-beta-lactamase superfamily. Class-B beta-lactamase family.</text>
</comment>
<dbReference type="Proteomes" id="UP000233256">
    <property type="component" value="Unassembled WGS sequence"/>
</dbReference>
<accession>A0A2N1PKR2</accession>
<evidence type="ECO:0000256" key="1">
    <source>
        <dbReference type="ARBA" id="ARBA00001526"/>
    </source>
</evidence>
<comment type="subcellular location">
    <subcellularLocation>
        <location evidence="3">Periplasm</location>
    </subcellularLocation>
</comment>
<dbReference type="EC" id="3.5.2.6" evidence="6"/>
<dbReference type="InterPro" id="IPR001279">
    <property type="entry name" value="Metallo-B-lactamas"/>
</dbReference>
<comment type="cofactor">
    <cofactor evidence="2">
        <name>Zn(2+)</name>
        <dbReference type="ChEBI" id="CHEBI:29105"/>
    </cofactor>
</comment>
<organism evidence="14 15">
    <name type="scientific">Candidatus Wallbacteria bacterium HGW-Wallbacteria-1</name>
    <dbReference type="NCBI Taxonomy" id="2013854"/>
    <lineage>
        <taxon>Bacteria</taxon>
        <taxon>Candidatus Walliibacteriota</taxon>
    </lineage>
</organism>
<dbReference type="Gene3D" id="3.60.15.10">
    <property type="entry name" value="Ribonuclease Z/Hydroxyacylglutathione hydrolase-like"/>
    <property type="match status" value="1"/>
</dbReference>
<dbReference type="InterPro" id="IPR036866">
    <property type="entry name" value="RibonucZ/Hydroxyglut_hydro"/>
</dbReference>
<keyword evidence="9" id="KW-0574">Periplasm</keyword>
<name>A0A2N1PKR2_9BACT</name>
<dbReference type="EMBL" id="PGXC01000031">
    <property type="protein sequence ID" value="PKK88916.1"/>
    <property type="molecule type" value="Genomic_DNA"/>
</dbReference>
<evidence type="ECO:0000256" key="4">
    <source>
        <dbReference type="ARBA" id="ARBA00005250"/>
    </source>
</evidence>
<evidence type="ECO:0000256" key="12">
    <source>
        <dbReference type="ARBA" id="ARBA00023251"/>
    </source>
</evidence>
<dbReference type="PROSITE" id="PS00744">
    <property type="entry name" value="BETA_LACTAMASE_B_2"/>
    <property type="match status" value="1"/>
</dbReference>
<dbReference type="InterPro" id="IPR050855">
    <property type="entry name" value="NDM-1-like"/>
</dbReference>
<keyword evidence="10" id="KW-0378">Hydrolase</keyword>
<comment type="caution">
    <text evidence="14">The sequence shown here is derived from an EMBL/GenBank/DDBJ whole genome shotgun (WGS) entry which is preliminary data.</text>
</comment>
<dbReference type="SUPFAM" id="SSF56281">
    <property type="entry name" value="Metallo-hydrolase/oxidoreductase"/>
    <property type="match status" value="1"/>
</dbReference>
<dbReference type="PANTHER" id="PTHR42951:SF4">
    <property type="entry name" value="ACYL-COENZYME A THIOESTERASE MBLAC2"/>
    <property type="match status" value="1"/>
</dbReference>
<keyword evidence="12" id="KW-0046">Antibiotic resistance</keyword>
<evidence type="ECO:0000259" key="13">
    <source>
        <dbReference type="SMART" id="SM00849"/>
    </source>
</evidence>
<evidence type="ECO:0000256" key="6">
    <source>
        <dbReference type="ARBA" id="ARBA00012865"/>
    </source>
</evidence>